<dbReference type="InterPro" id="IPR027417">
    <property type="entry name" value="P-loop_NTPase"/>
</dbReference>
<keyword evidence="2" id="KW-0342">GTP-binding</keyword>
<dbReference type="GO" id="GO:0003006">
    <property type="term" value="P:developmental process involved in reproduction"/>
    <property type="evidence" value="ECO:0007669"/>
    <property type="project" value="UniProtKB-ARBA"/>
</dbReference>
<sequence>MASSLLHQETDVNLIITGPPETGKKYFIQALTNYSLVIPESTEDISSVYDMSFEVYGKSIMVTVWYVRNLENSVEQIKLICLNKNSSSVVLFWYAIDAPQSLTSLSRDYITILRQRGQFHFLSLLVGNKADLRRDGLQPCLQYLHGQLVKASFHLGSFVECSAKIEQSVRNVFIKAVFIALGLEDD</sequence>
<dbReference type="Gene3D" id="3.40.50.300">
    <property type="entry name" value="P-loop containing nucleotide triphosphate hydrolases"/>
    <property type="match status" value="1"/>
</dbReference>
<protein>
    <submittedName>
        <fullName evidence="3">Uncharacterized protein</fullName>
    </submittedName>
</protein>
<dbReference type="GO" id="GO:0035099">
    <property type="term" value="P:hemocyte migration"/>
    <property type="evidence" value="ECO:0007669"/>
    <property type="project" value="UniProtKB-ARBA"/>
</dbReference>
<gene>
    <name evidence="3" type="ORF">AVEN_71324_1</name>
</gene>
<dbReference type="InterPro" id="IPR001806">
    <property type="entry name" value="Small_GTPase"/>
</dbReference>
<comment type="caution">
    <text evidence="3">The sequence shown here is derived from an EMBL/GenBank/DDBJ whole genome shotgun (WGS) entry which is preliminary data.</text>
</comment>
<dbReference type="GO" id="GO:0022412">
    <property type="term" value="P:cellular process involved in reproduction in multicellular organism"/>
    <property type="evidence" value="ECO:0007669"/>
    <property type="project" value="UniProtKB-ARBA"/>
</dbReference>
<evidence type="ECO:0000256" key="1">
    <source>
        <dbReference type="ARBA" id="ARBA00022741"/>
    </source>
</evidence>
<evidence type="ECO:0000313" key="4">
    <source>
        <dbReference type="Proteomes" id="UP000499080"/>
    </source>
</evidence>
<dbReference type="SUPFAM" id="SSF52540">
    <property type="entry name" value="P-loop containing nucleoside triphosphate hydrolases"/>
    <property type="match status" value="1"/>
</dbReference>
<dbReference type="Pfam" id="PF00071">
    <property type="entry name" value="Ras"/>
    <property type="match status" value="1"/>
</dbReference>
<dbReference type="InterPro" id="IPR003578">
    <property type="entry name" value="Small_GTPase_Rho"/>
</dbReference>
<dbReference type="PANTHER" id="PTHR24072">
    <property type="entry name" value="RHO FAMILY GTPASE"/>
    <property type="match status" value="1"/>
</dbReference>
<reference evidence="3 4" key="1">
    <citation type="journal article" date="2019" name="Sci. Rep.">
        <title>Orb-weaving spider Araneus ventricosus genome elucidates the spidroin gene catalogue.</title>
        <authorList>
            <person name="Kono N."/>
            <person name="Nakamura H."/>
            <person name="Ohtoshi R."/>
            <person name="Moran D.A.P."/>
            <person name="Shinohara A."/>
            <person name="Yoshida Y."/>
            <person name="Fujiwara M."/>
            <person name="Mori M."/>
            <person name="Tomita M."/>
            <person name="Arakawa K."/>
        </authorList>
    </citation>
    <scope>NUCLEOTIDE SEQUENCE [LARGE SCALE GENOMIC DNA]</scope>
</reference>
<dbReference type="OrthoDB" id="8830751at2759"/>
<dbReference type="AlphaFoldDB" id="A0A4Y2BHE9"/>
<keyword evidence="4" id="KW-1185">Reference proteome</keyword>
<organism evidence="3 4">
    <name type="scientific">Araneus ventricosus</name>
    <name type="common">Orbweaver spider</name>
    <name type="synonym">Epeira ventricosa</name>
    <dbReference type="NCBI Taxonomy" id="182803"/>
    <lineage>
        <taxon>Eukaryota</taxon>
        <taxon>Metazoa</taxon>
        <taxon>Ecdysozoa</taxon>
        <taxon>Arthropoda</taxon>
        <taxon>Chelicerata</taxon>
        <taxon>Arachnida</taxon>
        <taxon>Araneae</taxon>
        <taxon>Araneomorphae</taxon>
        <taxon>Entelegynae</taxon>
        <taxon>Araneoidea</taxon>
        <taxon>Araneidae</taxon>
        <taxon>Araneus</taxon>
    </lineage>
</organism>
<dbReference type="PRINTS" id="PR00449">
    <property type="entry name" value="RASTRNSFRMNG"/>
</dbReference>
<dbReference type="Proteomes" id="UP000499080">
    <property type="component" value="Unassembled WGS sequence"/>
</dbReference>
<evidence type="ECO:0000256" key="2">
    <source>
        <dbReference type="ARBA" id="ARBA00023134"/>
    </source>
</evidence>
<dbReference type="GO" id="GO:0005525">
    <property type="term" value="F:GTP binding"/>
    <property type="evidence" value="ECO:0007669"/>
    <property type="project" value="UniProtKB-KW"/>
</dbReference>
<dbReference type="GO" id="GO:0007264">
    <property type="term" value="P:small GTPase-mediated signal transduction"/>
    <property type="evidence" value="ECO:0007669"/>
    <property type="project" value="InterPro"/>
</dbReference>
<dbReference type="GO" id="GO:0001667">
    <property type="term" value="P:ameboidal-type cell migration"/>
    <property type="evidence" value="ECO:0007669"/>
    <property type="project" value="UniProtKB-ARBA"/>
</dbReference>
<keyword evidence="1" id="KW-0547">Nucleotide-binding</keyword>
<dbReference type="GO" id="GO:0003924">
    <property type="term" value="F:GTPase activity"/>
    <property type="evidence" value="ECO:0007669"/>
    <property type="project" value="InterPro"/>
</dbReference>
<evidence type="ECO:0000313" key="3">
    <source>
        <dbReference type="EMBL" id="GBL91670.1"/>
    </source>
</evidence>
<dbReference type="EMBL" id="BGPR01000081">
    <property type="protein sequence ID" value="GBL91670.1"/>
    <property type="molecule type" value="Genomic_DNA"/>
</dbReference>
<accession>A0A4Y2BHE9</accession>
<dbReference type="GO" id="GO:0035006">
    <property type="term" value="P:melanization defense response"/>
    <property type="evidence" value="ECO:0007669"/>
    <property type="project" value="UniProtKB-ARBA"/>
</dbReference>
<proteinExistence type="predicted"/>
<name>A0A4Y2BHE9_ARAVE</name>